<gene>
    <name evidence="4" type="ORF">SAMN02745110_01001</name>
</gene>
<name>A0A1T4LY99_9FIRM</name>
<dbReference type="Pfam" id="PF11258">
    <property type="entry name" value="DUF3048"/>
    <property type="match status" value="1"/>
</dbReference>
<evidence type="ECO:0008006" key="6">
    <source>
        <dbReference type="Google" id="ProtNLM"/>
    </source>
</evidence>
<organism evidence="4 5">
    <name type="scientific">Eubacterium ruminantium</name>
    <dbReference type="NCBI Taxonomy" id="42322"/>
    <lineage>
        <taxon>Bacteria</taxon>
        <taxon>Bacillati</taxon>
        <taxon>Bacillota</taxon>
        <taxon>Clostridia</taxon>
        <taxon>Eubacteriales</taxon>
        <taxon>Eubacteriaceae</taxon>
        <taxon>Eubacterium</taxon>
    </lineage>
</organism>
<dbReference type="EMBL" id="FUXA01000006">
    <property type="protein sequence ID" value="SJZ59611.1"/>
    <property type="molecule type" value="Genomic_DNA"/>
</dbReference>
<evidence type="ECO:0000256" key="1">
    <source>
        <dbReference type="SAM" id="MobiDB-lite"/>
    </source>
</evidence>
<dbReference type="SUPFAM" id="SSF159774">
    <property type="entry name" value="YerB-like"/>
    <property type="match status" value="1"/>
</dbReference>
<dbReference type="Proteomes" id="UP000189857">
    <property type="component" value="Unassembled WGS sequence"/>
</dbReference>
<dbReference type="RefSeq" id="WP_078786844.1">
    <property type="nucleotide sequence ID" value="NZ_FMTO01000004.1"/>
</dbReference>
<feature type="domain" description="DUF3048" evidence="2">
    <location>
        <begin position="67"/>
        <end position="206"/>
    </location>
</feature>
<keyword evidence="5" id="KW-1185">Reference proteome</keyword>
<evidence type="ECO:0000259" key="2">
    <source>
        <dbReference type="Pfam" id="PF11258"/>
    </source>
</evidence>
<feature type="compositionally biased region" description="Low complexity" evidence="1">
    <location>
        <begin position="32"/>
        <end position="52"/>
    </location>
</feature>
<sequence length="362" mass="40950">MNKKIITKALLVGMSLMMLTGCGKKKKEKPTTEAPTTTEATTEQTTKATTEATTEDAHHGLVQSDLNGEWVKPEVAKKRPIAVMINNIDVSWPQSSISKADVIYEMTAEGGITRLLAVYSDYSNLEKIGSVRSARQYFVMKSVEHDAILVHVGGSTWGKEAIANNNVDDIDGLDETYFYRTDDREAPHNCYISTKLIDESIDYHGYERNHSSSYKNVFDFNEEDTPLASGEDCNKLTVRYNSFTIPYFEYDKDKKVYKRFEYDTAHIDDTNNEQVTCKNIFVLFTTVSIMPDGKYSDVELNGSGEGYYATDGKIVHIKWERSGDDSVTRFYTDDGKAIKLNPGKTNVEYFDVEDSENVTWEK</sequence>
<dbReference type="InterPro" id="IPR023158">
    <property type="entry name" value="YerB-like_sf"/>
</dbReference>
<feature type="domain" description="DUF3048" evidence="3">
    <location>
        <begin position="237"/>
        <end position="345"/>
    </location>
</feature>
<dbReference type="AlphaFoldDB" id="A0A1T4LY99"/>
<dbReference type="OrthoDB" id="9779102at2"/>
<dbReference type="InterPro" id="IPR021416">
    <property type="entry name" value="DUF3048_N"/>
</dbReference>
<reference evidence="4 5" key="1">
    <citation type="submission" date="2017-02" db="EMBL/GenBank/DDBJ databases">
        <authorList>
            <person name="Peterson S.W."/>
        </authorList>
    </citation>
    <scope>NUCLEOTIDE SEQUENCE [LARGE SCALE GENOMIC DNA]</scope>
    <source>
        <strain evidence="4 5">ATCC 17233</strain>
    </source>
</reference>
<protein>
    <recommendedName>
        <fullName evidence="6">DUF3048 domain-containing protein</fullName>
    </recommendedName>
</protein>
<evidence type="ECO:0000259" key="3">
    <source>
        <dbReference type="Pfam" id="PF17479"/>
    </source>
</evidence>
<proteinExistence type="predicted"/>
<feature type="region of interest" description="Disordered" evidence="1">
    <location>
        <begin position="23"/>
        <end position="57"/>
    </location>
</feature>
<evidence type="ECO:0000313" key="5">
    <source>
        <dbReference type="Proteomes" id="UP000189857"/>
    </source>
</evidence>
<dbReference type="Gene3D" id="3.50.90.10">
    <property type="entry name" value="YerB-like"/>
    <property type="match status" value="1"/>
</dbReference>
<dbReference type="InterPro" id="IPR035328">
    <property type="entry name" value="DUF3048_C"/>
</dbReference>
<dbReference type="Pfam" id="PF17479">
    <property type="entry name" value="DUF3048_C"/>
    <property type="match status" value="1"/>
</dbReference>
<accession>A0A1T4LY99</accession>
<dbReference type="PROSITE" id="PS51257">
    <property type="entry name" value="PROKAR_LIPOPROTEIN"/>
    <property type="match status" value="1"/>
</dbReference>
<evidence type="ECO:0000313" key="4">
    <source>
        <dbReference type="EMBL" id="SJZ59611.1"/>
    </source>
</evidence>